<dbReference type="InterPro" id="IPR029058">
    <property type="entry name" value="AB_hydrolase_fold"/>
</dbReference>
<dbReference type="EMBL" id="KN832022">
    <property type="protein sequence ID" value="KIN97917.1"/>
    <property type="molecule type" value="Genomic_DNA"/>
</dbReference>
<reference evidence="2 3" key="1">
    <citation type="submission" date="2014-04" db="EMBL/GenBank/DDBJ databases">
        <authorList>
            <consortium name="DOE Joint Genome Institute"/>
            <person name="Kuo A."/>
            <person name="Kohler A."/>
            <person name="Costa M.D."/>
            <person name="Nagy L.G."/>
            <person name="Floudas D."/>
            <person name="Copeland A."/>
            <person name="Barry K.W."/>
            <person name="Cichocki N."/>
            <person name="Veneault-Fourrey C."/>
            <person name="LaButti K."/>
            <person name="Lindquist E.A."/>
            <person name="Lipzen A."/>
            <person name="Lundell T."/>
            <person name="Morin E."/>
            <person name="Murat C."/>
            <person name="Sun H."/>
            <person name="Tunlid A."/>
            <person name="Henrissat B."/>
            <person name="Grigoriev I.V."/>
            <person name="Hibbett D.S."/>
            <person name="Martin F."/>
            <person name="Nordberg H.P."/>
            <person name="Cantor M.N."/>
            <person name="Hua S.X."/>
        </authorList>
    </citation>
    <scope>NUCLEOTIDE SEQUENCE [LARGE SCALE GENOMIC DNA]</scope>
    <source>
        <strain evidence="2 3">Marx 270</strain>
    </source>
</reference>
<dbReference type="Gene3D" id="3.40.50.1820">
    <property type="entry name" value="alpha/beta hydrolase"/>
    <property type="match status" value="1"/>
</dbReference>
<reference evidence="3" key="2">
    <citation type="submission" date="2015-01" db="EMBL/GenBank/DDBJ databases">
        <title>Evolutionary Origins and Diversification of the Mycorrhizal Mutualists.</title>
        <authorList>
            <consortium name="DOE Joint Genome Institute"/>
            <consortium name="Mycorrhizal Genomics Consortium"/>
            <person name="Kohler A."/>
            <person name="Kuo A."/>
            <person name="Nagy L.G."/>
            <person name="Floudas D."/>
            <person name="Copeland A."/>
            <person name="Barry K.W."/>
            <person name="Cichocki N."/>
            <person name="Veneault-Fourrey C."/>
            <person name="LaButti K."/>
            <person name="Lindquist E.A."/>
            <person name="Lipzen A."/>
            <person name="Lundell T."/>
            <person name="Morin E."/>
            <person name="Murat C."/>
            <person name="Riley R."/>
            <person name="Ohm R."/>
            <person name="Sun H."/>
            <person name="Tunlid A."/>
            <person name="Henrissat B."/>
            <person name="Grigoriev I.V."/>
            <person name="Hibbett D.S."/>
            <person name="Martin F."/>
        </authorList>
    </citation>
    <scope>NUCLEOTIDE SEQUENCE [LARGE SCALE GENOMIC DNA]</scope>
    <source>
        <strain evidence="3">Marx 270</strain>
    </source>
</reference>
<dbReference type="InterPro" id="IPR000073">
    <property type="entry name" value="AB_hydrolase_1"/>
</dbReference>
<gene>
    <name evidence="2" type="ORF">M404DRAFT_867768</name>
</gene>
<organism evidence="2 3">
    <name type="scientific">Pisolithus tinctorius Marx 270</name>
    <dbReference type="NCBI Taxonomy" id="870435"/>
    <lineage>
        <taxon>Eukaryota</taxon>
        <taxon>Fungi</taxon>
        <taxon>Dikarya</taxon>
        <taxon>Basidiomycota</taxon>
        <taxon>Agaricomycotina</taxon>
        <taxon>Agaricomycetes</taxon>
        <taxon>Agaricomycetidae</taxon>
        <taxon>Boletales</taxon>
        <taxon>Sclerodermatineae</taxon>
        <taxon>Pisolithaceae</taxon>
        <taxon>Pisolithus</taxon>
    </lineage>
</organism>
<dbReference type="Pfam" id="PF12697">
    <property type="entry name" value="Abhydrolase_6"/>
    <property type="match status" value="1"/>
</dbReference>
<dbReference type="STRING" id="870435.A0A0C3ILU9"/>
<name>A0A0C3ILU9_PISTI</name>
<dbReference type="AlphaFoldDB" id="A0A0C3ILU9"/>
<dbReference type="InParanoid" id="A0A0C3ILU9"/>
<keyword evidence="3" id="KW-1185">Reference proteome</keyword>
<dbReference type="Proteomes" id="UP000054217">
    <property type="component" value="Unassembled WGS sequence"/>
</dbReference>
<protein>
    <recommendedName>
        <fullName evidence="1">AB hydrolase-1 domain-containing protein</fullName>
    </recommendedName>
</protein>
<dbReference type="OrthoDB" id="94039at2759"/>
<proteinExistence type="predicted"/>
<dbReference type="HOGENOM" id="CLU_032490_1_0_1"/>
<evidence type="ECO:0000313" key="2">
    <source>
        <dbReference type="EMBL" id="KIN97917.1"/>
    </source>
</evidence>
<feature type="domain" description="AB hydrolase-1" evidence="1">
    <location>
        <begin position="33"/>
        <end position="317"/>
    </location>
</feature>
<sequence length="336" mass="37668">MPGGHGQKPLWNCVNRYVRTCRRGTVNTGLTLFLAHANGFPKEIWETMLRSLLDSPAAPLVDEVWSFEAVQHGDSALVNAENLSGIFDTQDNARDIANFLLYYLPDETTPTALPTQLSRISQATSDARKEHGYRQRKLVVVGHSFGGVTSVLAALNFPKLFSSLILVDPVIFNYGCHDLGFKLARDALMRRDTWCSREEALRLFGQRSFFTSWHPDVLKLYVDYGLTTDASGGVKLKTTPVQESLCYVNIHPPLEHWELLEKLDESITLRWVVPAVSFIGEQETKVRVWRRPANASNVVFPFAGHLIVQEAPVELAEDVAEFLLEKYGSPQAKAVL</sequence>
<accession>A0A0C3ILU9</accession>
<dbReference type="SUPFAM" id="SSF53474">
    <property type="entry name" value="alpha/beta-Hydrolases"/>
    <property type="match status" value="1"/>
</dbReference>
<evidence type="ECO:0000313" key="3">
    <source>
        <dbReference type="Proteomes" id="UP000054217"/>
    </source>
</evidence>
<evidence type="ECO:0000259" key="1">
    <source>
        <dbReference type="Pfam" id="PF12697"/>
    </source>
</evidence>